<dbReference type="Pfam" id="PF01026">
    <property type="entry name" value="TatD_DNase"/>
    <property type="match status" value="1"/>
</dbReference>
<keyword evidence="1" id="KW-0378">Hydrolase</keyword>
<dbReference type="CDD" id="cd01310">
    <property type="entry name" value="TatD_DNAse"/>
    <property type="match status" value="1"/>
</dbReference>
<proteinExistence type="predicted"/>
<evidence type="ECO:0000313" key="1">
    <source>
        <dbReference type="EMBL" id="GAA4179091.1"/>
    </source>
</evidence>
<dbReference type="GO" id="GO:0016787">
    <property type="term" value="F:hydrolase activity"/>
    <property type="evidence" value="ECO:0007669"/>
    <property type="project" value="UniProtKB-KW"/>
</dbReference>
<dbReference type="PANTHER" id="PTHR46124">
    <property type="entry name" value="D-AMINOACYL-TRNA DEACYLASE"/>
    <property type="match status" value="1"/>
</dbReference>
<dbReference type="Gene3D" id="3.20.20.140">
    <property type="entry name" value="Metal-dependent hydrolases"/>
    <property type="match status" value="1"/>
</dbReference>
<keyword evidence="2" id="KW-1185">Reference proteome</keyword>
<dbReference type="InterPro" id="IPR032466">
    <property type="entry name" value="Metal_Hydrolase"/>
</dbReference>
<gene>
    <name evidence="1" type="ORF">GCM10022218_31220</name>
</gene>
<dbReference type="PIRSF" id="PIRSF005902">
    <property type="entry name" value="DNase_TatD"/>
    <property type="match status" value="1"/>
</dbReference>
<name>A0ABP8A6V6_9SPHI</name>
<comment type="caution">
    <text evidence="1">The sequence shown here is derived from an EMBL/GenBank/DDBJ whole genome shotgun (WGS) entry which is preliminary data.</text>
</comment>
<accession>A0ABP8A6V6</accession>
<dbReference type="Proteomes" id="UP001500167">
    <property type="component" value="Unassembled WGS sequence"/>
</dbReference>
<evidence type="ECO:0000313" key="2">
    <source>
        <dbReference type="Proteomes" id="UP001500167"/>
    </source>
</evidence>
<dbReference type="SUPFAM" id="SSF51556">
    <property type="entry name" value="Metallo-dependent hydrolases"/>
    <property type="match status" value="1"/>
</dbReference>
<dbReference type="EMBL" id="BAAAZK010000007">
    <property type="protein sequence ID" value="GAA4179091.1"/>
    <property type="molecule type" value="Genomic_DNA"/>
</dbReference>
<dbReference type="PANTHER" id="PTHR46124:SF2">
    <property type="entry name" value="D-AMINOACYL-TRNA DEACYLASE"/>
    <property type="match status" value="1"/>
</dbReference>
<protein>
    <submittedName>
        <fullName evidence="1">TatD family hydrolase</fullName>
    </submittedName>
</protein>
<dbReference type="InterPro" id="IPR001130">
    <property type="entry name" value="TatD-like"/>
</dbReference>
<organism evidence="1 2">
    <name type="scientific">Sphingobacterium ginsenosidimutans</name>
    <dbReference type="NCBI Taxonomy" id="687845"/>
    <lineage>
        <taxon>Bacteria</taxon>
        <taxon>Pseudomonadati</taxon>
        <taxon>Bacteroidota</taxon>
        <taxon>Sphingobacteriia</taxon>
        <taxon>Sphingobacteriales</taxon>
        <taxon>Sphingobacteriaceae</taxon>
        <taxon>Sphingobacterium</taxon>
    </lineage>
</organism>
<sequence>MLLTTQIPYIDIHTHRPNTIQDGSTLSVVNIALNHSESIIKGDCSIGLHPWYINNNTEKALELMRTMIQNANVVALGECGLDKNSTVPFEEQQQVFDQQILLAIFFQKPLIIHCVRAFQEIQASLAKEKFQLPVIFHGYRKNWILAKQLIDKGYYLSIGVHCLDGSQDQVVKNIPLAHLFLETDTDTATEIANLYQYVAQVRSIPVEMLKQALYHNYKIVLKNERFKLAVTH</sequence>
<reference evidence="2" key="1">
    <citation type="journal article" date="2019" name="Int. J. Syst. Evol. Microbiol.">
        <title>The Global Catalogue of Microorganisms (GCM) 10K type strain sequencing project: providing services to taxonomists for standard genome sequencing and annotation.</title>
        <authorList>
            <consortium name="The Broad Institute Genomics Platform"/>
            <consortium name="The Broad Institute Genome Sequencing Center for Infectious Disease"/>
            <person name="Wu L."/>
            <person name="Ma J."/>
        </authorList>
    </citation>
    <scope>NUCLEOTIDE SEQUENCE [LARGE SCALE GENOMIC DNA]</scope>
    <source>
        <strain evidence="2">JCM 16722</strain>
    </source>
</reference>